<dbReference type="HOGENOM" id="CLU_031285_10_1_9"/>
<dbReference type="OrthoDB" id="383712at2"/>
<keyword evidence="5" id="KW-0449">Lipoprotein</keyword>
<evidence type="ECO:0000256" key="2">
    <source>
        <dbReference type="ARBA" id="ARBA00022729"/>
    </source>
</evidence>
<dbReference type="EMBL" id="ABYI02000018">
    <property type="protein sequence ID" value="EEG75064.1"/>
    <property type="molecule type" value="Genomic_DNA"/>
</dbReference>
<feature type="chain" id="PRO_5038594815" evidence="7">
    <location>
        <begin position="20"/>
        <end position="433"/>
    </location>
</feature>
<dbReference type="PANTHER" id="PTHR43649:SF33">
    <property type="entry name" value="POLYGALACTURONAN_RHAMNOGALACTURONAN-BINDING PROTEIN YTCQ"/>
    <property type="match status" value="1"/>
</dbReference>
<keyword evidence="4" id="KW-0564">Palmitate</keyword>
<keyword evidence="1" id="KW-1003">Cell membrane</keyword>
<proteinExistence type="predicted"/>
<organism evidence="8 9">
    <name type="scientific">[Clostridium] hylemonae DSM 15053</name>
    <dbReference type="NCBI Taxonomy" id="553973"/>
    <lineage>
        <taxon>Bacteria</taxon>
        <taxon>Bacillati</taxon>
        <taxon>Bacillota</taxon>
        <taxon>Clostridia</taxon>
        <taxon>Lachnospirales</taxon>
        <taxon>Lachnospiraceae</taxon>
    </lineage>
</organism>
<protein>
    <submittedName>
        <fullName evidence="8">ABC transporter, solute-binding protein</fullName>
    </submittedName>
</protein>
<evidence type="ECO:0000256" key="4">
    <source>
        <dbReference type="ARBA" id="ARBA00023139"/>
    </source>
</evidence>
<dbReference type="Proteomes" id="UP000004893">
    <property type="component" value="Unassembled WGS sequence"/>
</dbReference>
<evidence type="ECO:0000256" key="3">
    <source>
        <dbReference type="ARBA" id="ARBA00023136"/>
    </source>
</evidence>
<feature type="signal peptide" evidence="7">
    <location>
        <begin position="1"/>
        <end position="19"/>
    </location>
</feature>
<evidence type="ECO:0000256" key="1">
    <source>
        <dbReference type="ARBA" id="ARBA00022475"/>
    </source>
</evidence>
<dbReference type="eggNOG" id="COG1653">
    <property type="taxonomic scope" value="Bacteria"/>
</dbReference>
<reference evidence="8" key="1">
    <citation type="submission" date="2009-02" db="EMBL/GenBank/DDBJ databases">
        <authorList>
            <person name="Fulton L."/>
            <person name="Clifton S."/>
            <person name="Fulton B."/>
            <person name="Xu J."/>
            <person name="Minx P."/>
            <person name="Pepin K.H."/>
            <person name="Johnson M."/>
            <person name="Bhonagiri V."/>
            <person name="Nash W.E."/>
            <person name="Mardis E.R."/>
            <person name="Wilson R.K."/>
        </authorList>
    </citation>
    <scope>NUCLEOTIDE SEQUENCE [LARGE SCALE GENOMIC DNA]</scope>
    <source>
        <strain evidence="8">DSM 15053</strain>
    </source>
</reference>
<dbReference type="STRING" id="553973.CLOHYLEM_05025"/>
<feature type="region of interest" description="Disordered" evidence="6">
    <location>
        <begin position="22"/>
        <end position="42"/>
    </location>
</feature>
<accession>C0BYY6</accession>
<evidence type="ECO:0000256" key="7">
    <source>
        <dbReference type="SAM" id="SignalP"/>
    </source>
</evidence>
<sequence length="433" mass="47706">MMKKTVALFMTVLMVFSLAACGSGSDGKGDSKKEEDEKGGDSEVVLEFQQWFDNEMEEGYLQSICDDFYEETGIKIKLLSNPYADTKTQLEASAAAGTMADIVALDGGWIYDYAKQGLLAKLDGLYEDTGFDAKSVAEGTKVDKALYAQPIVNFPSMMAVNLDLLKSAGVDTLPETWSEFQEACEKVTDSGDNVYGFCSNMSTDNATSVEYLTAFAWNSGCSILTDDGKPFIADNEVLADTCEFLKGLIDAKVTSPGIYTMTDADKVEEFTNGRVAFIADSVAHMSNIREQAPDMNFTYMNMPHKDDYSGDSYVRVNNWAVGIGENCKYKEEAAKFIEYLLSPEVNADLCIHANAFPANSEAEPQYEDDSDAFKAIYDVYMNSNGVAEYYSMPTAEALMSAFIDGLVMYFDGDYDDVNDMLSEVQTQFDAAYE</sequence>
<evidence type="ECO:0000256" key="6">
    <source>
        <dbReference type="SAM" id="MobiDB-lite"/>
    </source>
</evidence>
<feature type="compositionally biased region" description="Basic and acidic residues" evidence="6">
    <location>
        <begin position="27"/>
        <end position="41"/>
    </location>
</feature>
<dbReference type="PANTHER" id="PTHR43649">
    <property type="entry name" value="ARABINOSE-BINDING PROTEIN-RELATED"/>
    <property type="match status" value="1"/>
</dbReference>
<keyword evidence="3" id="KW-0472">Membrane</keyword>
<dbReference type="Gene3D" id="3.40.190.10">
    <property type="entry name" value="Periplasmic binding protein-like II"/>
    <property type="match status" value="1"/>
</dbReference>
<dbReference type="PROSITE" id="PS51257">
    <property type="entry name" value="PROKAR_LIPOPROTEIN"/>
    <property type="match status" value="1"/>
</dbReference>
<gene>
    <name evidence="8" type="ORF">CLOHYLEM_05025</name>
</gene>
<dbReference type="CDD" id="cd13585">
    <property type="entry name" value="PBP2_TMBP_like"/>
    <property type="match status" value="1"/>
</dbReference>
<dbReference type="SUPFAM" id="SSF53850">
    <property type="entry name" value="Periplasmic binding protein-like II"/>
    <property type="match status" value="1"/>
</dbReference>
<keyword evidence="9" id="KW-1185">Reference proteome</keyword>
<evidence type="ECO:0000313" key="8">
    <source>
        <dbReference type="EMBL" id="EEG75064.1"/>
    </source>
</evidence>
<reference evidence="8" key="2">
    <citation type="submission" date="2013-06" db="EMBL/GenBank/DDBJ databases">
        <title>Draft genome sequence of Clostridium hylemonae (DSM 15053).</title>
        <authorList>
            <person name="Sudarsanam P."/>
            <person name="Ley R."/>
            <person name="Guruge J."/>
            <person name="Turnbaugh P.J."/>
            <person name="Mahowald M."/>
            <person name="Liep D."/>
            <person name="Gordon J."/>
        </authorList>
    </citation>
    <scope>NUCLEOTIDE SEQUENCE</scope>
    <source>
        <strain evidence="8">DSM 15053</strain>
    </source>
</reference>
<dbReference type="InterPro" id="IPR006059">
    <property type="entry name" value="SBP"/>
</dbReference>
<dbReference type="AlphaFoldDB" id="C0BYY6"/>
<dbReference type="InterPro" id="IPR050490">
    <property type="entry name" value="Bact_solute-bd_prot1"/>
</dbReference>
<evidence type="ECO:0000313" key="9">
    <source>
        <dbReference type="Proteomes" id="UP000004893"/>
    </source>
</evidence>
<keyword evidence="2 7" id="KW-0732">Signal</keyword>
<dbReference type="RefSeq" id="WP_006442358.1">
    <property type="nucleotide sequence ID" value="NZ_CP036524.1"/>
</dbReference>
<dbReference type="Pfam" id="PF13416">
    <property type="entry name" value="SBP_bac_8"/>
    <property type="match status" value="1"/>
</dbReference>
<name>C0BYY6_9FIRM</name>
<comment type="caution">
    <text evidence="8">The sequence shown here is derived from an EMBL/GenBank/DDBJ whole genome shotgun (WGS) entry which is preliminary data.</text>
</comment>
<evidence type="ECO:0000256" key="5">
    <source>
        <dbReference type="ARBA" id="ARBA00023288"/>
    </source>
</evidence>